<proteinExistence type="predicted"/>
<gene>
    <name evidence="2" type="primary">LOC111025955</name>
</gene>
<keyword evidence="1" id="KW-1185">Reference proteome</keyword>
<name>A0A6J1E4C9_MOMCH</name>
<dbReference type="OrthoDB" id="1924787at2759"/>
<organism evidence="1 2">
    <name type="scientific">Momordica charantia</name>
    <name type="common">Bitter gourd</name>
    <name type="synonym">Balsam pear</name>
    <dbReference type="NCBI Taxonomy" id="3673"/>
    <lineage>
        <taxon>Eukaryota</taxon>
        <taxon>Viridiplantae</taxon>
        <taxon>Streptophyta</taxon>
        <taxon>Embryophyta</taxon>
        <taxon>Tracheophyta</taxon>
        <taxon>Spermatophyta</taxon>
        <taxon>Magnoliopsida</taxon>
        <taxon>eudicotyledons</taxon>
        <taxon>Gunneridae</taxon>
        <taxon>Pentapetalae</taxon>
        <taxon>rosids</taxon>
        <taxon>fabids</taxon>
        <taxon>Cucurbitales</taxon>
        <taxon>Cucurbitaceae</taxon>
        <taxon>Momordiceae</taxon>
        <taxon>Momordica</taxon>
    </lineage>
</organism>
<dbReference type="Proteomes" id="UP000504603">
    <property type="component" value="Unplaced"/>
</dbReference>
<reference evidence="2" key="1">
    <citation type="submission" date="2025-08" db="UniProtKB">
        <authorList>
            <consortium name="RefSeq"/>
        </authorList>
    </citation>
    <scope>IDENTIFICATION</scope>
</reference>
<dbReference type="KEGG" id="mcha:111025955"/>
<accession>A0A6J1E4C9</accession>
<evidence type="ECO:0000313" key="2">
    <source>
        <dbReference type="RefSeq" id="XP_022159581.1"/>
    </source>
</evidence>
<dbReference type="RefSeq" id="XP_022159581.1">
    <property type="nucleotide sequence ID" value="XM_022303889.1"/>
</dbReference>
<protein>
    <submittedName>
        <fullName evidence="2">Xyloglucan galactosyltransferase XLT2-like</fullName>
    </submittedName>
</protein>
<evidence type="ECO:0000313" key="1">
    <source>
        <dbReference type="Proteomes" id="UP000504603"/>
    </source>
</evidence>
<sequence>MVAGAIPVFFWKRTAYYQYEWFLPGEPASYSVYIDRNAVKNGTASIKEVLGRFSAAEVREMREKVIDSIPKFVYGNGGGLRDAFDVAIEGVMRRFKEQEGWGYKWK</sequence>
<dbReference type="AlphaFoldDB" id="A0A6J1E4C9"/>
<dbReference type="GeneID" id="111025955"/>